<reference evidence="5 6" key="1">
    <citation type="submission" date="2018-12" db="EMBL/GenBank/DDBJ databases">
        <title>The genome sequences of Variovorax guangxiensis DSM 27352.</title>
        <authorList>
            <person name="Gao J."/>
            <person name="Sun J."/>
        </authorList>
    </citation>
    <scope>NUCLEOTIDE SEQUENCE [LARGE SCALE GENOMIC DNA]</scope>
    <source>
        <strain evidence="5 6">DSM 27352</strain>
    </source>
</reference>
<evidence type="ECO:0000256" key="2">
    <source>
        <dbReference type="ARBA" id="ARBA00022840"/>
    </source>
</evidence>
<keyword evidence="5" id="KW-0347">Helicase</keyword>
<feature type="domain" description="Helicase C-terminal" evidence="4">
    <location>
        <begin position="542"/>
        <end position="697"/>
    </location>
</feature>
<dbReference type="GO" id="GO:0036297">
    <property type="term" value="P:interstrand cross-link repair"/>
    <property type="evidence" value="ECO:0007669"/>
    <property type="project" value="TreeGrafter"/>
</dbReference>
<dbReference type="PROSITE" id="PS51192">
    <property type="entry name" value="HELICASE_ATP_BIND_1"/>
    <property type="match status" value="1"/>
</dbReference>
<dbReference type="InterPro" id="IPR014001">
    <property type="entry name" value="Helicase_ATP-bd"/>
</dbReference>
<dbReference type="SMART" id="SM00490">
    <property type="entry name" value="HELICc"/>
    <property type="match status" value="1"/>
</dbReference>
<dbReference type="NCBIfam" id="NF041067">
    <property type="entry name" value="DpdJ"/>
    <property type="match status" value="1"/>
</dbReference>
<dbReference type="GO" id="GO:0006289">
    <property type="term" value="P:nucleotide-excision repair"/>
    <property type="evidence" value="ECO:0007669"/>
    <property type="project" value="TreeGrafter"/>
</dbReference>
<dbReference type="PANTHER" id="PTHR47957:SF3">
    <property type="entry name" value="ATP-DEPENDENT HELICASE HRQ1"/>
    <property type="match status" value="1"/>
</dbReference>
<dbReference type="GO" id="GO:0043138">
    <property type="term" value="F:3'-5' DNA helicase activity"/>
    <property type="evidence" value="ECO:0007669"/>
    <property type="project" value="TreeGrafter"/>
</dbReference>
<dbReference type="Pfam" id="PF00270">
    <property type="entry name" value="DEAD"/>
    <property type="match status" value="1"/>
</dbReference>
<protein>
    <submittedName>
        <fullName evidence="5">DEAD/DEAH box helicase</fullName>
    </submittedName>
</protein>
<evidence type="ECO:0000256" key="1">
    <source>
        <dbReference type="ARBA" id="ARBA00022741"/>
    </source>
</evidence>
<name>A0A3S0X8U2_9BURK</name>
<dbReference type="Proteomes" id="UP000281118">
    <property type="component" value="Unassembled WGS sequence"/>
</dbReference>
<dbReference type="GO" id="GO:0003676">
    <property type="term" value="F:nucleic acid binding"/>
    <property type="evidence" value="ECO:0007669"/>
    <property type="project" value="InterPro"/>
</dbReference>
<comment type="caution">
    <text evidence="5">The sequence shown here is derived from an EMBL/GenBank/DDBJ whole genome shotgun (WGS) entry which is preliminary data.</text>
</comment>
<organism evidence="5 6">
    <name type="scientific">Variovorax guangxiensis</name>
    <dbReference type="NCBI Taxonomy" id="1775474"/>
    <lineage>
        <taxon>Bacteria</taxon>
        <taxon>Pseudomonadati</taxon>
        <taxon>Pseudomonadota</taxon>
        <taxon>Betaproteobacteria</taxon>
        <taxon>Burkholderiales</taxon>
        <taxon>Comamonadaceae</taxon>
        <taxon>Variovorax</taxon>
    </lineage>
</organism>
<keyword evidence="1" id="KW-0547">Nucleotide-binding</keyword>
<dbReference type="Pfam" id="PF00271">
    <property type="entry name" value="Helicase_C"/>
    <property type="match status" value="1"/>
</dbReference>
<evidence type="ECO:0000259" key="3">
    <source>
        <dbReference type="PROSITE" id="PS51192"/>
    </source>
</evidence>
<dbReference type="CDD" id="cd18785">
    <property type="entry name" value="SF2_C"/>
    <property type="match status" value="1"/>
</dbReference>
<dbReference type="GO" id="GO:0005524">
    <property type="term" value="F:ATP binding"/>
    <property type="evidence" value="ECO:0007669"/>
    <property type="project" value="UniProtKB-KW"/>
</dbReference>
<evidence type="ECO:0000313" key="5">
    <source>
        <dbReference type="EMBL" id="RUR67538.1"/>
    </source>
</evidence>
<evidence type="ECO:0000259" key="4">
    <source>
        <dbReference type="PROSITE" id="PS51194"/>
    </source>
</evidence>
<dbReference type="SUPFAM" id="SSF52540">
    <property type="entry name" value="P-loop containing nucleoside triphosphate hydrolases"/>
    <property type="match status" value="1"/>
</dbReference>
<dbReference type="SMART" id="SM00487">
    <property type="entry name" value="DEXDc"/>
    <property type="match status" value="1"/>
</dbReference>
<dbReference type="InterPro" id="IPR027417">
    <property type="entry name" value="P-loop_NTPase"/>
</dbReference>
<evidence type="ECO:0000313" key="6">
    <source>
        <dbReference type="Proteomes" id="UP000281118"/>
    </source>
</evidence>
<dbReference type="PANTHER" id="PTHR47957">
    <property type="entry name" value="ATP-DEPENDENT HELICASE HRQ1"/>
    <property type="match status" value="1"/>
</dbReference>
<keyword evidence="5" id="KW-0378">Hydrolase</keyword>
<feature type="domain" description="Helicase ATP-binding" evidence="3">
    <location>
        <begin position="198"/>
        <end position="459"/>
    </location>
</feature>
<dbReference type="Gene3D" id="3.40.50.300">
    <property type="entry name" value="P-loop containing nucleotide triphosphate hydrolases"/>
    <property type="match status" value="2"/>
</dbReference>
<accession>A0A3S0X8U2</accession>
<proteinExistence type="predicted"/>
<gene>
    <name evidence="5" type="ORF">EJP67_10775</name>
</gene>
<dbReference type="PROSITE" id="PS51194">
    <property type="entry name" value="HELICASE_CTER"/>
    <property type="match status" value="1"/>
</dbReference>
<keyword evidence="2" id="KW-0067">ATP-binding</keyword>
<dbReference type="EMBL" id="RXFT01000003">
    <property type="protein sequence ID" value="RUR67538.1"/>
    <property type="molecule type" value="Genomic_DNA"/>
</dbReference>
<dbReference type="InterPro" id="IPR011545">
    <property type="entry name" value="DEAD/DEAH_box_helicase_dom"/>
</dbReference>
<sequence length="1524" mass="168810">MAWGRRPVGRVRGQEEDSLMHQLLLDVLDAVETCEMRQLSWGIVDTALSGDELVDIVDPRLDACLEAGDAQYVSPDEVIAAMLAARVLHATPEGGYRSRLAEGVRLMQRLRQTFAVKGNPQRGDWEGAPTLVADFRIARRPRRYPRRDRDISELLQPLTRGAIPESIADGLRALAVRDGQSLRLAGFQCRATQRILEGLRRADQRATVVCAGTGSGKTIAFYLPVLSYLSSLVSAQDPVQWVKAVALYPRNELLKDQLAEVYAQARALDETHRSRGARKLTVGAYFGPAPRDTSNRALERAKWKRTDEGHLCEYIRCPAGCDGSMIWRDTDRAAGRERLYCEKCGGTVHETELRLTRQRIEREPPDVLFTSTEMLNRRLSDSRARHLFGVGVVPGRGPRAVLLDEAHTYTGTHGAQVAYLLRRWRALSGVRMSWVGLSATLRDAARFFQDLTGLAEQEVAEVSPLTDEFEEEGAEYMIALRGDPASRSSLLSTTIQASMLLARLQDRRAQPCSEGTYANRTFVFTDDIDVTNRLYFDLLDAEGRDSFGNVNSSRSEGGLAVLRSPEPLNSRRYLYGQDWRLVQDIGHKLSERLVISRTSSQDAGVDRAADVIVATAALEVGFNDPTVGAVLQHKAPRDTAQYLQRKGRAGRQRQTRPWTVVVLSDYGRDRVAYQNYQALFDPLLPPVQLPVRNRNVLRMQAVYAAIDFLRQRVLAPGSVWTALSGPADYAPVRTLQQELADAVCGLLRDPAQAEALQHHIASGLQLSTHDLLPLLWGYPRPLLLAALPTALRRLESGWQGAAGPASDLAVIDSPLPDFVPSSLFSDLNLPEVTIDAPPQYRGGAPERHAMPMLQALRQFAPGRVSRRFGIVHRHVAHWIAVPLGGESCADLELSTIGHFTPLGRFDVQRADGQVVAVPVELPRTFAVKQRPPEVSDSSNADLDWRTQIVPPAQAVSLSLPRDGGACSLLASLDVYAHQNLNPLEVRRFASASTAKLQFRDGRDPVVRVNFVRNGVPTALGYALLVDGIRFRIHFPEQLWQEVDGHATPKWRALRIQRYRDRLLHGDVLAEIENDFVRVRLGEVFLNAACNAARRDEVTLRDAADKIASDGALVDLLEVLDLTLQQASPDDGSPPSSRQERLRSELVQLLSGEPLRQALLASASVLWTEIDVSWERWLRQTYRDTLAASIARAVVDACPGVDASQLLVDTDPGPRPGQDLPAPDDEVWITETTVGGAGIVEQFIASYAADPRRFSALLDRALDISEWEQIDTRLRRLANALESREVPALCEAIARFRDAGRADEATQAFGQVRHALSAQGYGVSHSFVASLVNRLLRPGSSSITDAFVAWAMREWEALEHQLEVELDLSVVAPMLATSSEVEAVLGSLPHDSTSDHQAWRSSVVASLLWPRGGALRSGGLETWNPFRPNVVIERWLVAERVQRSRIRVTLDEDGWEAKVLSEIARRGQITAVAELSQRARVAQLCTLLASHPVESDYLLVYARIRALRIETDRIEIDAEIAEAAQ</sequence>
<dbReference type="InterPro" id="IPR001650">
    <property type="entry name" value="Helicase_C-like"/>
</dbReference>
<dbReference type="OrthoDB" id="9815222at2"/>